<keyword evidence="3" id="KW-1185">Reference proteome</keyword>
<evidence type="ECO:0000313" key="2">
    <source>
        <dbReference type="EMBL" id="CAH2353109.1"/>
    </source>
</evidence>
<dbReference type="Proteomes" id="UP000837801">
    <property type="component" value="Unassembled WGS sequence"/>
</dbReference>
<organism evidence="2 3">
    <name type="scientific">[Candida] railenensis</name>
    <dbReference type="NCBI Taxonomy" id="45579"/>
    <lineage>
        <taxon>Eukaryota</taxon>
        <taxon>Fungi</taxon>
        <taxon>Dikarya</taxon>
        <taxon>Ascomycota</taxon>
        <taxon>Saccharomycotina</taxon>
        <taxon>Pichiomycetes</taxon>
        <taxon>Debaryomycetaceae</taxon>
        <taxon>Kurtzmaniella</taxon>
    </lineage>
</organism>
<feature type="region of interest" description="Disordered" evidence="1">
    <location>
        <begin position="219"/>
        <end position="286"/>
    </location>
</feature>
<dbReference type="AlphaFoldDB" id="A0A9P0VYK9"/>
<comment type="caution">
    <text evidence="2">The sequence shown here is derived from an EMBL/GenBank/DDBJ whole genome shotgun (WGS) entry which is preliminary data.</text>
</comment>
<proteinExistence type="predicted"/>
<evidence type="ECO:0000256" key="1">
    <source>
        <dbReference type="SAM" id="MobiDB-lite"/>
    </source>
</evidence>
<protein>
    <submittedName>
        <fullName evidence="2">Uncharacterized protein</fullName>
    </submittedName>
</protein>
<sequence length="885" mass="102955">MDFSEEKLELLRKKNDRKGEAESILGETRSDHGVKMELRNEPDGIPINTMDVAKDLNVQAVFSKIYGHYDSQFPNPVGSNDSALDEMMHQLDGYNVNNVNNISRPDVHGQQQSQHQGFVLLEDEFPDMSGSKIMSPMKDWESSLKEGVPSIENGQYHDMFKVEQVQSQRSHHSRPESQLQHPNPNVPMYPPVSNVVNHPFQQQQVPSPMHSNIGIQQQHIPQHIPQQQAQQNHISQQQFPAPPPPKVSRDSYSSGNNSSFPSSGSSSSTMTNTTTPNATLGAPKLPNGKLHSMTFKKLTRIDRLRNVFLERYLKHFQSDIRHLNNLEFRNVAPVWTKKIAENFWTTVYNQSVVIDLYFSFFMDRSLNALLHKCKLLLNDKSFLENENVFFLNQPQDLLYKQYFFTPNDLDVLAHKSYSYYGEFIKDLRESLSLIHSEYPAKISLFAAWSTFLHSHSSVDTYCLLFSGTTTLFTKVFNTATSLNHIPPTINTGFYIFINHSNTCLIPDYDFQVIVDLHKDLVLFKKVSQDLSKKWIDSENEKIIVNVKIARHCFDLEIFLRKLIEVYYPQIIAVNNAYKRKYRPNDTTNNIYFVRVKSFYEMINHWFSIYPAEAIPMGSKYNAMWKTFYLFFTAIGKALSQIITPIRSLMLVDPNSTFCPRVDFDPSIYKIEVGQFEKADFEFYNELSTKLIRISSFFNNRVLFYSYYLSTVTVLDQEYIKHVVDDNSELQSNNSYGSSSGTSRTTPSTPSPLDGDEEYTDILHILPDKLNIHETFISNFDNTMTIVPENYPVMEHFREEFNRLLSIYYQQQLQSQRMDESHFHIQNKLNYDTGLYNRDFNPDKWIELIITRQKQAWEDERTTLEQSQHRMHIFDLGRQEVNKSIH</sequence>
<gene>
    <name evidence="2" type="ORF">CLIB1423_09S02982</name>
</gene>
<feature type="region of interest" description="Disordered" evidence="1">
    <location>
        <begin position="164"/>
        <end position="195"/>
    </location>
</feature>
<feature type="compositionally biased region" description="Low complexity" evidence="1">
    <location>
        <begin position="219"/>
        <end position="238"/>
    </location>
</feature>
<feature type="region of interest" description="Disordered" evidence="1">
    <location>
        <begin position="730"/>
        <end position="753"/>
    </location>
</feature>
<dbReference type="EMBL" id="CAKXYY010000009">
    <property type="protein sequence ID" value="CAH2353109.1"/>
    <property type="molecule type" value="Genomic_DNA"/>
</dbReference>
<reference evidence="2" key="1">
    <citation type="submission" date="2022-03" db="EMBL/GenBank/DDBJ databases">
        <authorList>
            <person name="Legras J.-L."/>
            <person name="Devillers H."/>
            <person name="Grondin C."/>
        </authorList>
    </citation>
    <scope>NUCLEOTIDE SEQUENCE</scope>
    <source>
        <strain evidence="2">CLIB 1423</strain>
    </source>
</reference>
<feature type="compositionally biased region" description="Low complexity" evidence="1">
    <location>
        <begin position="731"/>
        <end position="747"/>
    </location>
</feature>
<accession>A0A9P0VYK9</accession>
<name>A0A9P0VYK9_9ASCO</name>
<feature type="compositionally biased region" description="Low complexity" evidence="1">
    <location>
        <begin position="251"/>
        <end position="277"/>
    </location>
</feature>
<evidence type="ECO:0000313" key="3">
    <source>
        <dbReference type="Proteomes" id="UP000837801"/>
    </source>
</evidence>
<dbReference type="OrthoDB" id="25921at2759"/>